<dbReference type="InterPro" id="IPR013762">
    <property type="entry name" value="Integrase-like_cat_sf"/>
</dbReference>
<dbReference type="GO" id="GO:0006310">
    <property type="term" value="P:DNA recombination"/>
    <property type="evidence" value="ECO:0007669"/>
    <property type="project" value="UniProtKB-KW"/>
</dbReference>
<dbReference type="Pfam" id="PF00589">
    <property type="entry name" value="Phage_integrase"/>
    <property type="match status" value="1"/>
</dbReference>
<feature type="domain" description="Tyr recombinase" evidence="3">
    <location>
        <begin position="215"/>
        <end position="386"/>
    </location>
</feature>
<evidence type="ECO:0000256" key="2">
    <source>
        <dbReference type="ARBA" id="ARBA00023172"/>
    </source>
</evidence>
<dbReference type="OrthoDB" id="1493636at2"/>
<keyword evidence="1" id="KW-0238">DNA-binding</keyword>
<gene>
    <name evidence="5" type="ORF">E0W69_002625</name>
</gene>
<dbReference type="InterPro" id="IPR025269">
    <property type="entry name" value="SAM-like_dom"/>
</dbReference>
<dbReference type="Proteomes" id="UP000292424">
    <property type="component" value="Chromosome"/>
</dbReference>
<name>A0A5P2FVS2_9BACT</name>
<dbReference type="InterPro" id="IPR011010">
    <property type="entry name" value="DNA_brk_join_enz"/>
</dbReference>
<sequence>MKYRCFIDDNTIHTHNVLIQFFTNFEDKPINLRLPFNILKKDWNKTLQHPTDRYKKKHRSLIDLINDLRITYSQFSDTIPPQKMKKALLKLVENRHKTNVQNNTFLFFLQRYIQIKKKELCISTIKRYNVFLKLIKLFEGSECKRFKILEINNKIIQKFISFCISEQYSQSTITRSVLFFKTILNFCSSLGMKTKNYEIKCPRFKIKTKAIITLNEEEIKKIEAKEVPQNLYSAKQWLLISCYTGQRFSDFMNFSSSNFVDIQNEKCIQFVQKKTGKNIVLPLHPFVLKILNENNGLFPPKLDLVNYNLQIKRIAQLSGINTNVFCNKRKHFRCFYAEFPKWKALSSHIGRRSFATNFYGKIPTTLLMLATGHSTEQMFNKYVNLYCNEKIIELSEHFNGNVKDKVYVNS</sequence>
<dbReference type="Pfam" id="PF13102">
    <property type="entry name" value="Phage_int_SAM_5"/>
    <property type="match status" value="1"/>
</dbReference>
<evidence type="ECO:0000313" key="5">
    <source>
        <dbReference type="EMBL" id="QES87606.1"/>
    </source>
</evidence>
<dbReference type="GO" id="GO:0003677">
    <property type="term" value="F:DNA binding"/>
    <property type="evidence" value="ECO:0007669"/>
    <property type="project" value="UniProtKB-KW"/>
</dbReference>
<dbReference type="KEGG" id="arac:E0W69_002625"/>
<dbReference type="EMBL" id="CP044016">
    <property type="protein sequence ID" value="QES87606.1"/>
    <property type="molecule type" value="Genomic_DNA"/>
</dbReference>
<dbReference type="GO" id="GO:0015074">
    <property type="term" value="P:DNA integration"/>
    <property type="evidence" value="ECO:0007669"/>
    <property type="project" value="InterPro"/>
</dbReference>
<evidence type="ECO:0000313" key="6">
    <source>
        <dbReference type="Proteomes" id="UP000292424"/>
    </source>
</evidence>
<keyword evidence="2" id="KW-0233">DNA recombination</keyword>
<dbReference type="Gene3D" id="1.10.443.10">
    <property type="entry name" value="Intergrase catalytic core"/>
    <property type="match status" value="1"/>
</dbReference>
<keyword evidence="6" id="KW-1185">Reference proteome</keyword>
<evidence type="ECO:0000256" key="1">
    <source>
        <dbReference type="ARBA" id="ARBA00023125"/>
    </source>
</evidence>
<dbReference type="Gene3D" id="1.10.150.130">
    <property type="match status" value="1"/>
</dbReference>
<reference evidence="5 6" key="1">
    <citation type="submission" date="2019-09" db="EMBL/GenBank/DDBJ databases">
        <title>Complete genome sequence of Arachidicoccus sp. B3-10 isolated from apple orchard soil.</title>
        <authorList>
            <person name="Kim H.S."/>
            <person name="Han K.-I."/>
            <person name="Suh M.K."/>
            <person name="Lee K.C."/>
            <person name="Eom M.K."/>
            <person name="Kim J.-S."/>
            <person name="Kang S.W."/>
            <person name="Sin Y."/>
            <person name="Lee J.-S."/>
        </authorList>
    </citation>
    <scope>NUCLEOTIDE SEQUENCE [LARGE SCALE GENOMIC DNA]</scope>
    <source>
        <strain evidence="5 6">B3-10</strain>
    </source>
</reference>
<organism evidence="5 6">
    <name type="scientific">Rhizosphaericola mali</name>
    <dbReference type="NCBI Taxonomy" id="2545455"/>
    <lineage>
        <taxon>Bacteria</taxon>
        <taxon>Pseudomonadati</taxon>
        <taxon>Bacteroidota</taxon>
        <taxon>Chitinophagia</taxon>
        <taxon>Chitinophagales</taxon>
        <taxon>Chitinophagaceae</taxon>
        <taxon>Rhizosphaericola</taxon>
    </lineage>
</organism>
<dbReference type="RefSeq" id="WP_131328495.1">
    <property type="nucleotide sequence ID" value="NZ_CP044016.1"/>
</dbReference>
<protein>
    <submittedName>
        <fullName evidence="5">Site-specific integrase</fullName>
    </submittedName>
</protein>
<evidence type="ECO:0000259" key="4">
    <source>
        <dbReference type="Pfam" id="PF13102"/>
    </source>
</evidence>
<proteinExistence type="predicted"/>
<accession>A0A5P2FVS2</accession>
<feature type="domain" description="Phage integrase SAM-like" evidence="4">
    <location>
        <begin position="104"/>
        <end position="197"/>
    </location>
</feature>
<evidence type="ECO:0000259" key="3">
    <source>
        <dbReference type="Pfam" id="PF00589"/>
    </source>
</evidence>
<dbReference type="SUPFAM" id="SSF56349">
    <property type="entry name" value="DNA breaking-rejoining enzymes"/>
    <property type="match status" value="1"/>
</dbReference>
<dbReference type="InterPro" id="IPR010998">
    <property type="entry name" value="Integrase_recombinase_N"/>
</dbReference>
<dbReference type="InterPro" id="IPR002104">
    <property type="entry name" value="Integrase_catalytic"/>
</dbReference>
<dbReference type="AlphaFoldDB" id="A0A5P2FVS2"/>